<evidence type="ECO:0000313" key="3">
    <source>
        <dbReference type="EMBL" id="CAH1793265.1"/>
    </source>
</evidence>
<evidence type="ECO:0000313" key="4">
    <source>
        <dbReference type="Proteomes" id="UP000749559"/>
    </source>
</evidence>
<dbReference type="PANTHER" id="PTHR46093:SF18">
    <property type="entry name" value="FIBRONECTIN TYPE-III DOMAIN-CONTAINING PROTEIN"/>
    <property type="match status" value="1"/>
</dbReference>
<proteinExistence type="predicted"/>
<reference evidence="3" key="1">
    <citation type="submission" date="2022-03" db="EMBL/GenBank/DDBJ databases">
        <authorList>
            <person name="Martin C."/>
        </authorList>
    </citation>
    <scope>NUCLEOTIDE SEQUENCE</scope>
</reference>
<gene>
    <name evidence="3" type="ORF">OFUS_LOCUS18137</name>
</gene>
<evidence type="ECO:0000256" key="2">
    <source>
        <dbReference type="ARBA" id="ARBA00022737"/>
    </source>
</evidence>
<accession>A0A8J1UPM4</accession>
<organism evidence="3 4">
    <name type="scientific">Owenia fusiformis</name>
    <name type="common">Polychaete worm</name>
    <dbReference type="NCBI Taxonomy" id="6347"/>
    <lineage>
        <taxon>Eukaryota</taxon>
        <taxon>Metazoa</taxon>
        <taxon>Spiralia</taxon>
        <taxon>Lophotrochozoa</taxon>
        <taxon>Annelida</taxon>
        <taxon>Polychaeta</taxon>
        <taxon>Sedentaria</taxon>
        <taxon>Canalipalpata</taxon>
        <taxon>Sabellida</taxon>
        <taxon>Oweniida</taxon>
        <taxon>Oweniidae</taxon>
        <taxon>Owenia</taxon>
    </lineage>
</organism>
<keyword evidence="1" id="KW-0880">Kelch repeat</keyword>
<comment type="caution">
    <text evidence="3">The sequence shown here is derived from an EMBL/GenBank/DDBJ whole genome shotgun (WGS) entry which is preliminary data.</text>
</comment>
<sequence length="534" mass="60351">MANFRGSTSDFINFLTMKNSNYWRNIAGLFIILPQFIHGSMYHITDQEWEWRDGSAEGGQYSTQIIDSDPIKTQQYPGSRQGATVWNSGKELWLFGGKGPNGRSGAINDLWKMENETMKWSLVEFDVGSPKPEGRMLASSCGVPGLFFFIFGGMDDNAHFGDAWVFYMKKQEWVPLINQSRIVPPRGAAAYWCLKDRLIIYGGRNVKGDILSDMWSLSLKDLQWTLLNNPSPSPGSRDGGATWSAKNETMNLYLFGGNSLETRDSHLSKGFMSDLWQFTVETNSWQLLHGDSVRHKPGVYGSLGIPDQSNIPGSRKHSATWIDTHGDLWMFGGGGQDKETKTTPSQSGKLLSDLWVFDIQQRVWVWLGGPDIGEQEAFYGKLRSKSHQHIPGPRWQAVTWSHKNTFYMFGGEGHDKNNQDSILNDLWLLTFNIPPVGHKNDPNGFLGIGQSLSPGALLGVCFAGACLIAILFVLLMYAKKCWHAPRHKPVLYNIRYSSLIDDEQFEDDFTDDEQDELFEQNKWRQNGKSSNTMR</sequence>
<evidence type="ECO:0000256" key="1">
    <source>
        <dbReference type="ARBA" id="ARBA00022441"/>
    </source>
</evidence>
<dbReference type="OrthoDB" id="432528at2759"/>
<keyword evidence="4" id="KW-1185">Reference proteome</keyword>
<dbReference type="PANTHER" id="PTHR46093">
    <property type="entry name" value="ACYL-COA-BINDING DOMAIN-CONTAINING PROTEIN 5"/>
    <property type="match status" value="1"/>
</dbReference>
<dbReference type="SUPFAM" id="SSF117281">
    <property type="entry name" value="Kelch motif"/>
    <property type="match status" value="2"/>
</dbReference>
<dbReference type="Pfam" id="PF24681">
    <property type="entry name" value="Kelch_KLHDC2_KLHL20_DRC7"/>
    <property type="match status" value="1"/>
</dbReference>
<dbReference type="InterPro" id="IPR015915">
    <property type="entry name" value="Kelch-typ_b-propeller"/>
</dbReference>
<dbReference type="EMBL" id="CAIIXF020000008">
    <property type="protein sequence ID" value="CAH1793265.1"/>
    <property type="molecule type" value="Genomic_DNA"/>
</dbReference>
<dbReference type="Proteomes" id="UP000749559">
    <property type="component" value="Unassembled WGS sequence"/>
</dbReference>
<keyword evidence="2" id="KW-0677">Repeat</keyword>
<protein>
    <submittedName>
        <fullName evidence="3">Uncharacterized protein</fullName>
    </submittedName>
</protein>
<dbReference type="Gene3D" id="2.120.10.80">
    <property type="entry name" value="Kelch-type beta propeller"/>
    <property type="match status" value="2"/>
</dbReference>
<name>A0A8J1UPM4_OWEFU</name>
<dbReference type="AlphaFoldDB" id="A0A8J1UPM4"/>